<dbReference type="InterPro" id="IPR000683">
    <property type="entry name" value="Gfo/Idh/MocA-like_OxRdtase_N"/>
</dbReference>
<dbReference type="Gene3D" id="3.30.360.10">
    <property type="entry name" value="Dihydrodipicolinate Reductase, domain 2"/>
    <property type="match status" value="1"/>
</dbReference>
<dbReference type="STRING" id="1365950.SAMN05428963_1099"/>
<feature type="domain" description="Gfo/Idh/MocA-like oxidoreductase C-terminal" evidence="4">
    <location>
        <begin position="139"/>
        <end position="345"/>
    </location>
</feature>
<dbReference type="Gene3D" id="3.40.50.720">
    <property type="entry name" value="NAD(P)-binding Rossmann-like Domain"/>
    <property type="match status" value="1"/>
</dbReference>
<dbReference type="PANTHER" id="PTHR43708:SF5">
    <property type="entry name" value="CONSERVED EXPRESSED OXIDOREDUCTASE (EUROFUNG)-RELATED"/>
    <property type="match status" value="1"/>
</dbReference>
<sequence length="359" mass="38868">MKTLSSNRPARVGLIGFGYVGKTFHMPLLMGSEGYEIRVVASGRPEAVKVSLPEVRVVAEAGEAVTHPDVDLVVIATPNETHAPLAEAALAAGKHVVVDKPFTVTLAEARHLVELATASDGLLSVFQNRRWDSDFLTVKAAMESGSLGHVALYESRIERYRPAVRDRWREDGRPGSGLLYDLGPHLIDQALTLFGLPDDLEATVLAQRPGARSDDFFRLTLRYGARLAVLQASVLVAGGGRRFAIHGDRASLVKAEPDIQEDQLKSGMMPGTKGWGEDSDDAWLHVGETGEARRVKTTPGDQRGYYAALLKALRGEASNPVPPEQASAVMALIEAALRSQDEGRRIVPELTVAERAAWK</sequence>
<organism evidence="5 6">
    <name type="scientific">Consotaella salsifontis</name>
    <dbReference type="NCBI Taxonomy" id="1365950"/>
    <lineage>
        <taxon>Bacteria</taxon>
        <taxon>Pseudomonadati</taxon>
        <taxon>Pseudomonadota</taxon>
        <taxon>Alphaproteobacteria</taxon>
        <taxon>Hyphomicrobiales</taxon>
        <taxon>Aurantimonadaceae</taxon>
        <taxon>Consotaella</taxon>
    </lineage>
</organism>
<keyword evidence="2" id="KW-0560">Oxidoreductase</keyword>
<evidence type="ECO:0000313" key="5">
    <source>
        <dbReference type="EMBL" id="SKA23417.1"/>
    </source>
</evidence>
<accession>A0A1T4S5I6</accession>
<evidence type="ECO:0000256" key="2">
    <source>
        <dbReference type="ARBA" id="ARBA00023002"/>
    </source>
</evidence>
<dbReference type="Proteomes" id="UP000190135">
    <property type="component" value="Unassembled WGS sequence"/>
</dbReference>
<dbReference type="InterPro" id="IPR004104">
    <property type="entry name" value="Gfo/Idh/MocA-like_OxRdtase_C"/>
</dbReference>
<gene>
    <name evidence="5" type="ORF">SAMN05428963_1099</name>
</gene>
<dbReference type="RefSeq" id="WP_078708959.1">
    <property type="nucleotide sequence ID" value="NZ_FUXL01000009.1"/>
</dbReference>
<protein>
    <submittedName>
        <fullName evidence="5">Predicted dehydrogenase</fullName>
    </submittedName>
</protein>
<feature type="domain" description="Gfo/Idh/MocA-like oxidoreductase N-terminal" evidence="3">
    <location>
        <begin position="11"/>
        <end position="125"/>
    </location>
</feature>
<dbReference type="Pfam" id="PF02894">
    <property type="entry name" value="GFO_IDH_MocA_C"/>
    <property type="match status" value="1"/>
</dbReference>
<evidence type="ECO:0000256" key="1">
    <source>
        <dbReference type="ARBA" id="ARBA00010928"/>
    </source>
</evidence>
<dbReference type="SUPFAM" id="SSF51735">
    <property type="entry name" value="NAD(P)-binding Rossmann-fold domains"/>
    <property type="match status" value="1"/>
</dbReference>
<dbReference type="Pfam" id="PF01408">
    <property type="entry name" value="GFO_IDH_MocA"/>
    <property type="match status" value="1"/>
</dbReference>
<evidence type="ECO:0000259" key="3">
    <source>
        <dbReference type="Pfam" id="PF01408"/>
    </source>
</evidence>
<dbReference type="AlphaFoldDB" id="A0A1T4S5I6"/>
<dbReference type="InterPro" id="IPR036291">
    <property type="entry name" value="NAD(P)-bd_dom_sf"/>
</dbReference>
<comment type="similarity">
    <text evidence="1">Belongs to the Gfo/Idh/MocA family.</text>
</comment>
<evidence type="ECO:0000259" key="4">
    <source>
        <dbReference type="Pfam" id="PF02894"/>
    </source>
</evidence>
<dbReference type="GO" id="GO:0016491">
    <property type="term" value="F:oxidoreductase activity"/>
    <property type="evidence" value="ECO:0007669"/>
    <property type="project" value="UniProtKB-KW"/>
</dbReference>
<dbReference type="OrthoDB" id="9792935at2"/>
<evidence type="ECO:0000313" key="6">
    <source>
        <dbReference type="Proteomes" id="UP000190135"/>
    </source>
</evidence>
<dbReference type="NCBIfam" id="NF008607">
    <property type="entry name" value="PRK11579.1"/>
    <property type="match status" value="1"/>
</dbReference>
<keyword evidence="6" id="KW-1185">Reference proteome</keyword>
<dbReference type="PANTHER" id="PTHR43708">
    <property type="entry name" value="CONSERVED EXPRESSED OXIDOREDUCTASE (EUROFUNG)"/>
    <property type="match status" value="1"/>
</dbReference>
<dbReference type="EMBL" id="FUXL01000009">
    <property type="protein sequence ID" value="SKA23417.1"/>
    <property type="molecule type" value="Genomic_DNA"/>
</dbReference>
<reference evidence="5 6" key="1">
    <citation type="submission" date="2017-02" db="EMBL/GenBank/DDBJ databases">
        <authorList>
            <person name="Peterson S.W."/>
        </authorList>
    </citation>
    <scope>NUCLEOTIDE SEQUENCE [LARGE SCALE GENOMIC DNA]</scope>
    <source>
        <strain evidence="5 6">USBA 369</strain>
    </source>
</reference>
<proteinExistence type="inferred from homology"/>
<name>A0A1T4S5I6_9HYPH</name>
<dbReference type="GO" id="GO:0000166">
    <property type="term" value="F:nucleotide binding"/>
    <property type="evidence" value="ECO:0007669"/>
    <property type="project" value="InterPro"/>
</dbReference>
<dbReference type="InterPro" id="IPR051317">
    <property type="entry name" value="Gfo/Idh/MocA_oxidoreduct"/>
</dbReference>